<evidence type="ECO:0000313" key="2">
    <source>
        <dbReference type="Proteomes" id="UP000199403"/>
    </source>
</evidence>
<keyword evidence="2" id="KW-1185">Reference proteome</keyword>
<proteinExistence type="predicted"/>
<sequence>MQKNLYLVCPLGFAESYIQRKFGLHHYFLTALGSVFRFQEVRFVEAVVEFLKNGPIAQIILVHNLDCPLKKKIVNHSRELDSYAEKELFELYIDHYYRINPLESEQEKVRELALLHIGSLCQKLARHPLIEGVLREEGIGIGGMLIDPPCQKLEAVPVEAWKPSAISIS</sequence>
<evidence type="ECO:0000313" key="1">
    <source>
        <dbReference type="EMBL" id="SEJ56784.1"/>
    </source>
</evidence>
<name>A0A1H6ZXA1_9BACT</name>
<accession>A0A1H6ZXA1</accession>
<dbReference type="EMBL" id="FNZH01000005">
    <property type="protein sequence ID" value="SEJ56784.1"/>
    <property type="molecule type" value="Genomic_DNA"/>
</dbReference>
<reference evidence="2" key="1">
    <citation type="submission" date="2016-10" db="EMBL/GenBank/DDBJ databases">
        <authorList>
            <person name="Varghese N."/>
            <person name="Submissions S."/>
        </authorList>
    </citation>
    <scope>NUCLEOTIDE SEQUENCE [LARGE SCALE GENOMIC DNA]</scope>
    <source>
        <strain evidence="2">IBRC-M 10761</strain>
    </source>
</reference>
<organism evidence="1 2">
    <name type="scientific">Cyclobacterium xiamenense</name>
    <dbReference type="NCBI Taxonomy" id="1297121"/>
    <lineage>
        <taxon>Bacteria</taxon>
        <taxon>Pseudomonadati</taxon>
        <taxon>Bacteroidota</taxon>
        <taxon>Cytophagia</taxon>
        <taxon>Cytophagales</taxon>
        <taxon>Cyclobacteriaceae</taxon>
        <taxon>Cyclobacterium</taxon>
    </lineage>
</organism>
<evidence type="ECO:0008006" key="3">
    <source>
        <dbReference type="Google" id="ProtNLM"/>
    </source>
</evidence>
<dbReference type="AlphaFoldDB" id="A0A1H6ZXA1"/>
<protein>
    <recommendedName>
        <fullName evidence="3">Carbonic anhydrase</fullName>
    </recommendedName>
</protein>
<dbReference type="STRING" id="1416801.SAMN05192553_105135"/>
<gene>
    <name evidence="1" type="ORF">SAMN05192553_105135</name>
</gene>
<dbReference type="Proteomes" id="UP000199403">
    <property type="component" value="Unassembled WGS sequence"/>
</dbReference>